<dbReference type="AlphaFoldDB" id="A0A2A9NF75"/>
<name>A0A2A9NF75_9AGAR</name>
<accession>A0A2A9NF75</accession>
<proteinExistence type="predicted"/>
<dbReference type="OrthoDB" id="2844016at2759"/>
<sequence>MITVFTSLLPHVFAAPLGVSLTDLPFDFSLYAWNTTRPNANSTGVPLVLGQNGASTGLSFHVTSTYFSYPYNDYPSLRLVNGSLRAYHSSGVWMTNATSVLDGQPLRWVSSTFYSRPAAKDFSVSVAPGWEYPVLKAHGRDDLWYLCDPADVGVRRAQTNVVFDVDGVVGGGSASKRECWRVRVYVVPMS</sequence>
<dbReference type="EMBL" id="KZ302149">
    <property type="protein sequence ID" value="PFH46911.1"/>
    <property type="molecule type" value="Genomic_DNA"/>
</dbReference>
<protein>
    <submittedName>
        <fullName evidence="1">Uncharacterized protein</fullName>
    </submittedName>
</protein>
<reference evidence="1 2" key="1">
    <citation type="submission" date="2014-02" db="EMBL/GenBank/DDBJ databases">
        <title>Transposable element dynamics among asymbiotic and ectomycorrhizal Amanita fungi.</title>
        <authorList>
            <consortium name="DOE Joint Genome Institute"/>
            <person name="Hess J."/>
            <person name="Skrede I."/>
            <person name="Wolfe B."/>
            <person name="LaButti K."/>
            <person name="Ohm R.A."/>
            <person name="Grigoriev I.V."/>
            <person name="Pringle A."/>
        </authorList>
    </citation>
    <scope>NUCLEOTIDE SEQUENCE [LARGE SCALE GENOMIC DNA]</scope>
    <source>
        <strain evidence="1 2">SKay4041</strain>
    </source>
</reference>
<evidence type="ECO:0000313" key="1">
    <source>
        <dbReference type="EMBL" id="PFH46911.1"/>
    </source>
</evidence>
<organism evidence="1 2">
    <name type="scientific">Amanita thiersii Skay4041</name>
    <dbReference type="NCBI Taxonomy" id="703135"/>
    <lineage>
        <taxon>Eukaryota</taxon>
        <taxon>Fungi</taxon>
        <taxon>Dikarya</taxon>
        <taxon>Basidiomycota</taxon>
        <taxon>Agaricomycotina</taxon>
        <taxon>Agaricomycetes</taxon>
        <taxon>Agaricomycetidae</taxon>
        <taxon>Agaricales</taxon>
        <taxon>Pluteineae</taxon>
        <taxon>Amanitaceae</taxon>
        <taxon>Amanita</taxon>
    </lineage>
</organism>
<keyword evidence="2" id="KW-1185">Reference proteome</keyword>
<dbReference type="Proteomes" id="UP000242287">
    <property type="component" value="Unassembled WGS sequence"/>
</dbReference>
<gene>
    <name evidence="1" type="ORF">AMATHDRAFT_153437</name>
</gene>
<evidence type="ECO:0000313" key="2">
    <source>
        <dbReference type="Proteomes" id="UP000242287"/>
    </source>
</evidence>